<dbReference type="eggNOG" id="KOG0192">
    <property type="taxonomic scope" value="Eukaryota"/>
</dbReference>
<dbReference type="InterPro" id="IPR011993">
    <property type="entry name" value="PH-like_dom_sf"/>
</dbReference>
<keyword evidence="4 7" id="KW-0547">Nucleotide-binding</keyword>
<dbReference type="InParanoid" id="M4BSU3"/>
<dbReference type="GO" id="GO:0004674">
    <property type="term" value="F:protein serine/threonine kinase activity"/>
    <property type="evidence" value="ECO:0007669"/>
    <property type="project" value="UniProtKB-KW"/>
</dbReference>
<feature type="compositionally biased region" description="Low complexity" evidence="8">
    <location>
        <begin position="570"/>
        <end position="580"/>
    </location>
</feature>
<evidence type="ECO:0000259" key="10">
    <source>
        <dbReference type="PROSITE" id="PS50011"/>
    </source>
</evidence>
<dbReference type="Pfam" id="PF07714">
    <property type="entry name" value="PK_Tyr_Ser-Thr"/>
    <property type="match status" value="1"/>
</dbReference>
<keyword evidence="2" id="KW-0723">Serine/threonine-protein kinase</keyword>
<name>M4BSU3_HYAAE</name>
<comment type="similarity">
    <text evidence="1">Belongs to the protein kinase superfamily. TKL Ser/Thr protein kinase family.</text>
</comment>
<keyword evidence="6 7" id="KW-0067">ATP-binding</keyword>
<dbReference type="PROSITE" id="PS00108">
    <property type="entry name" value="PROTEIN_KINASE_ST"/>
    <property type="match status" value="1"/>
</dbReference>
<dbReference type="EMBL" id="JH597790">
    <property type="status" value="NOT_ANNOTATED_CDS"/>
    <property type="molecule type" value="Genomic_DNA"/>
</dbReference>
<feature type="compositionally biased region" description="Polar residues" evidence="8">
    <location>
        <begin position="593"/>
        <end position="609"/>
    </location>
</feature>
<evidence type="ECO:0000256" key="5">
    <source>
        <dbReference type="ARBA" id="ARBA00022777"/>
    </source>
</evidence>
<dbReference type="PROSITE" id="PS50003">
    <property type="entry name" value="PH_DOMAIN"/>
    <property type="match status" value="1"/>
</dbReference>
<dbReference type="VEuPathDB" id="FungiDB:HpaG809528"/>
<dbReference type="PROSITE" id="PS00107">
    <property type="entry name" value="PROTEIN_KINASE_ATP"/>
    <property type="match status" value="1"/>
</dbReference>
<sequence length="688" mass="78517">MSSSESESESESHHQEQEQVQKRDGDDEELHRRDVTMVFDVDPMAVKLGREIGKGAFSIVYMGEYRGQHVAVKCQPKDAEGDVPVFVRREVEMLRLLHHPRLLQFTGAADHVRAKQVWILSEYLNNGDADWLLKAIRSGTRSHIGWQAMVRIALDAAQGMEYLQQRHFVHRDIKSSNILLDDQYRAKLCDFGFAIEIKPVEVVAHGDVDVDVDAGKEHRKSYCGTDAYMAPEMFLNEDYDQSVDIFSFGVVLMEMSCCRVANSDGFLMRLPQYKFQVSLSEFRAALPASCPPALAALAAKCVSFEPSERPDIKTIVRTLEGVLQDTSNRPRDVVDLVPFTPDDREPQIEEDDDTHFGDGDDGESEGECEDEDEDDEEEDEETNEERGDDSSYKWQANGCPITRSMELDEDRSNVRLPVIGEQFLNGKGEECHKAVESTSRGSYHEGVMLKRSRRGKRSWVEKWFIIDQDQLRYMDIAPRRQQQHSLEGRFRTVQPTSSLSLCGCRIWKTTEMPELQFNVIDSNWKIKRELQALSRRDLDLWTELINQAIDHANDLHAREHDGANDSTTEASASSSSPSRPSRNRAHTLHLPTQGPSRRPSVTSDATVSQKIRRRSSAAKFEVPPELPETEEDRVDEVYVWLKQIGFQRYSRMLKAKGFDSLDFIREEPLARKSIRSAARKLRGDDDDD</sequence>
<dbReference type="PANTHER" id="PTHR46485:SF5">
    <property type="entry name" value="CENTER DIVIDER, ISOFORM A"/>
    <property type="match status" value="1"/>
</dbReference>
<dbReference type="InterPro" id="IPR008271">
    <property type="entry name" value="Ser/Thr_kinase_AS"/>
</dbReference>
<evidence type="ECO:0000256" key="7">
    <source>
        <dbReference type="PROSITE-ProRule" id="PRU10141"/>
    </source>
</evidence>
<proteinExistence type="inferred from homology"/>
<dbReference type="InterPro" id="IPR000719">
    <property type="entry name" value="Prot_kinase_dom"/>
</dbReference>
<protein>
    <recommendedName>
        <fullName evidence="13">TKL/LISK/LISK-DD1 protein kinase</fullName>
    </recommendedName>
</protein>
<dbReference type="Pfam" id="PF00169">
    <property type="entry name" value="PH"/>
    <property type="match status" value="1"/>
</dbReference>
<dbReference type="AlphaFoldDB" id="M4BSU3"/>
<evidence type="ECO:0000256" key="2">
    <source>
        <dbReference type="ARBA" id="ARBA00022527"/>
    </source>
</evidence>
<dbReference type="Gene3D" id="3.30.200.20">
    <property type="entry name" value="Phosphorylase Kinase, domain 1"/>
    <property type="match status" value="1"/>
</dbReference>
<dbReference type="SUPFAM" id="SSF50729">
    <property type="entry name" value="PH domain-like"/>
    <property type="match status" value="1"/>
</dbReference>
<reference evidence="12" key="1">
    <citation type="journal article" date="2010" name="Science">
        <title>Signatures of adaptation to obligate biotrophy in the Hyaloperonospora arabidopsidis genome.</title>
        <authorList>
            <person name="Baxter L."/>
            <person name="Tripathy S."/>
            <person name="Ishaque N."/>
            <person name="Boot N."/>
            <person name="Cabral A."/>
            <person name="Kemen E."/>
            <person name="Thines M."/>
            <person name="Ah-Fong A."/>
            <person name="Anderson R."/>
            <person name="Badejoko W."/>
            <person name="Bittner-Eddy P."/>
            <person name="Boore J.L."/>
            <person name="Chibucos M.C."/>
            <person name="Coates M."/>
            <person name="Dehal P."/>
            <person name="Delehaunty K."/>
            <person name="Dong S."/>
            <person name="Downton P."/>
            <person name="Dumas B."/>
            <person name="Fabro G."/>
            <person name="Fronick C."/>
            <person name="Fuerstenberg S.I."/>
            <person name="Fulton L."/>
            <person name="Gaulin E."/>
            <person name="Govers F."/>
            <person name="Hughes L."/>
            <person name="Humphray S."/>
            <person name="Jiang R.H."/>
            <person name="Judelson H."/>
            <person name="Kamoun S."/>
            <person name="Kyung K."/>
            <person name="Meijer H."/>
            <person name="Minx P."/>
            <person name="Morris P."/>
            <person name="Nelson J."/>
            <person name="Phuntumart V."/>
            <person name="Qutob D."/>
            <person name="Rehmany A."/>
            <person name="Rougon-Cardoso A."/>
            <person name="Ryden P."/>
            <person name="Torto-Alalibo T."/>
            <person name="Studholme D."/>
            <person name="Wang Y."/>
            <person name="Win J."/>
            <person name="Wood J."/>
            <person name="Clifton S.W."/>
            <person name="Rogers J."/>
            <person name="Van den Ackerveken G."/>
            <person name="Jones J.D."/>
            <person name="McDowell J.M."/>
            <person name="Beynon J."/>
            <person name="Tyler B.M."/>
        </authorList>
    </citation>
    <scope>NUCLEOTIDE SEQUENCE [LARGE SCALE GENOMIC DNA]</scope>
    <source>
        <strain evidence="12">Emoy2</strain>
    </source>
</reference>
<dbReference type="SMART" id="SM00233">
    <property type="entry name" value="PH"/>
    <property type="match status" value="1"/>
</dbReference>
<feature type="domain" description="Protein kinase" evidence="10">
    <location>
        <begin position="46"/>
        <end position="323"/>
    </location>
</feature>
<feature type="binding site" evidence="7">
    <location>
        <position position="73"/>
    </location>
    <ligand>
        <name>ATP</name>
        <dbReference type="ChEBI" id="CHEBI:30616"/>
    </ligand>
</feature>
<dbReference type="GO" id="GO:0005737">
    <property type="term" value="C:cytoplasm"/>
    <property type="evidence" value="ECO:0007669"/>
    <property type="project" value="UniProtKB-ARBA"/>
</dbReference>
<evidence type="ECO:0000256" key="6">
    <source>
        <dbReference type="ARBA" id="ARBA00022840"/>
    </source>
</evidence>
<dbReference type="PANTHER" id="PTHR46485">
    <property type="entry name" value="LIM DOMAIN KINASE 1"/>
    <property type="match status" value="1"/>
</dbReference>
<feature type="region of interest" description="Disordered" evidence="8">
    <location>
        <begin position="332"/>
        <end position="396"/>
    </location>
</feature>
<dbReference type="OMA" id="CCRVANS"/>
<dbReference type="SUPFAM" id="SSF56112">
    <property type="entry name" value="Protein kinase-like (PK-like)"/>
    <property type="match status" value="1"/>
</dbReference>
<feature type="region of interest" description="Disordered" evidence="8">
    <location>
        <begin position="558"/>
        <end position="628"/>
    </location>
</feature>
<evidence type="ECO:0000256" key="3">
    <source>
        <dbReference type="ARBA" id="ARBA00022679"/>
    </source>
</evidence>
<dbReference type="EnsemblProtists" id="HpaT809528">
    <property type="protein sequence ID" value="HpaP809528"/>
    <property type="gene ID" value="HpaG809528"/>
</dbReference>
<dbReference type="Gene3D" id="2.30.29.30">
    <property type="entry name" value="Pleckstrin-homology domain (PH domain)/Phosphotyrosine-binding domain (PTB)"/>
    <property type="match status" value="1"/>
</dbReference>
<dbReference type="Gene3D" id="1.10.510.10">
    <property type="entry name" value="Transferase(Phosphotransferase) domain 1"/>
    <property type="match status" value="1"/>
</dbReference>
<evidence type="ECO:0000256" key="1">
    <source>
        <dbReference type="ARBA" id="ARBA00005843"/>
    </source>
</evidence>
<dbReference type="GO" id="GO:0005524">
    <property type="term" value="F:ATP binding"/>
    <property type="evidence" value="ECO:0007669"/>
    <property type="project" value="UniProtKB-UniRule"/>
</dbReference>
<evidence type="ECO:0000313" key="12">
    <source>
        <dbReference type="Proteomes" id="UP000011713"/>
    </source>
</evidence>
<evidence type="ECO:0000259" key="9">
    <source>
        <dbReference type="PROSITE" id="PS50003"/>
    </source>
</evidence>
<dbReference type="Proteomes" id="UP000011713">
    <property type="component" value="Unassembled WGS sequence"/>
</dbReference>
<evidence type="ECO:0008006" key="13">
    <source>
        <dbReference type="Google" id="ProtNLM"/>
    </source>
</evidence>
<dbReference type="InterPro" id="IPR001245">
    <property type="entry name" value="Ser-Thr/Tyr_kinase_cat_dom"/>
</dbReference>
<feature type="compositionally biased region" description="Acidic residues" evidence="8">
    <location>
        <begin position="348"/>
        <end position="383"/>
    </location>
</feature>
<dbReference type="HOGENOM" id="CLU_016879_0_0_1"/>
<dbReference type="STRING" id="559515.M4BSU3"/>
<keyword evidence="5" id="KW-0418">Kinase</keyword>
<feature type="region of interest" description="Disordered" evidence="8">
    <location>
        <begin position="1"/>
        <end position="31"/>
    </location>
</feature>
<dbReference type="InterPro" id="IPR011009">
    <property type="entry name" value="Kinase-like_dom_sf"/>
</dbReference>
<evidence type="ECO:0000313" key="11">
    <source>
        <dbReference type="EnsemblProtists" id="HpaP809528"/>
    </source>
</evidence>
<feature type="compositionally biased region" description="Basic and acidic residues" evidence="8">
    <location>
        <begin position="10"/>
        <end position="31"/>
    </location>
</feature>
<dbReference type="InterPro" id="IPR017441">
    <property type="entry name" value="Protein_kinase_ATP_BS"/>
</dbReference>
<dbReference type="InterPro" id="IPR050940">
    <property type="entry name" value="Actin_reg-Ser/Thr_kinase"/>
</dbReference>
<evidence type="ECO:0000256" key="4">
    <source>
        <dbReference type="ARBA" id="ARBA00022741"/>
    </source>
</evidence>
<dbReference type="SMART" id="SM00220">
    <property type="entry name" value="S_TKc"/>
    <property type="match status" value="1"/>
</dbReference>
<keyword evidence="12" id="KW-1185">Reference proteome</keyword>
<organism evidence="11 12">
    <name type="scientific">Hyaloperonospora arabidopsidis (strain Emoy2)</name>
    <name type="common">Downy mildew agent</name>
    <name type="synonym">Peronospora arabidopsidis</name>
    <dbReference type="NCBI Taxonomy" id="559515"/>
    <lineage>
        <taxon>Eukaryota</taxon>
        <taxon>Sar</taxon>
        <taxon>Stramenopiles</taxon>
        <taxon>Oomycota</taxon>
        <taxon>Peronosporomycetes</taxon>
        <taxon>Peronosporales</taxon>
        <taxon>Peronosporaceae</taxon>
        <taxon>Hyaloperonospora</taxon>
    </lineage>
</organism>
<dbReference type="PROSITE" id="PS50011">
    <property type="entry name" value="PROTEIN_KINASE_DOM"/>
    <property type="match status" value="1"/>
</dbReference>
<dbReference type="InterPro" id="IPR001849">
    <property type="entry name" value="PH_domain"/>
</dbReference>
<feature type="domain" description="PH" evidence="9">
    <location>
        <begin position="441"/>
        <end position="550"/>
    </location>
</feature>
<accession>M4BSU3</accession>
<keyword evidence="3" id="KW-0808">Transferase</keyword>
<evidence type="ECO:0000256" key="8">
    <source>
        <dbReference type="SAM" id="MobiDB-lite"/>
    </source>
</evidence>
<reference evidence="11" key="2">
    <citation type="submission" date="2015-06" db="UniProtKB">
        <authorList>
            <consortium name="EnsemblProtists"/>
        </authorList>
    </citation>
    <scope>IDENTIFICATION</scope>
    <source>
        <strain evidence="11">Emoy2</strain>
    </source>
</reference>